<evidence type="ECO:0000256" key="1">
    <source>
        <dbReference type="ARBA" id="ARBA00001971"/>
    </source>
</evidence>
<proteinExistence type="inferred from homology"/>
<evidence type="ECO:0000256" key="12">
    <source>
        <dbReference type="ARBA" id="ARBA00023136"/>
    </source>
</evidence>
<comment type="cofactor">
    <cofactor evidence="1 13">
        <name>heme</name>
        <dbReference type="ChEBI" id="CHEBI:30413"/>
    </cofactor>
</comment>
<dbReference type="CDD" id="cd11056">
    <property type="entry name" value="CYP6-like"/>
    <property type="match status" value="1"/>
</dbReference>
<dbReference type="PRINTS" id="PR00463">
    <property type="entry name" value="EP450I"/>
</dbReference>
<evidence type="ECO:0000256" key="7">
    <source>
        <dbReference type="ARBA" id="ARBA00022824"/>
    </source>
</evidence>
<keyword evidence="6 13" id="KW-0479">Metal-binding</keyword>
<comment type="subcellular location">
    <subcellularLocation>
        <location evidence="3">Endoplasmic reticulum membrane</location>
        <topology evidence="3">Peripheral membrane protein</topology>
    </subcellularLocation>
    <subcellularLocation>
        <location evidence="2">Microsome membrane</location>
        <topology evidence="2">Peripheral membrane protein</topology>
    </subcellularLocation>
</comment>
<dbReference type="PRINTS" id="PR00385">
    <property type="entry name" value="P450"/>
</dbReference>
<dbReference type="GO" id="GO:0020037">
    <property type="term" value="F:heme binding"/>
    <property type="evidence" value="ECO:0007669"/>
    <property type="project" value="InterPro"/>
</dbReference>
<reference evidence="15 16" key="1">
    <citation type="submission" date="2023-03" db="EMBL/GenBank/DDBJ databases">
        <title>Genome insight into feeding habits of ladybird beetles.</title>
        <authorList>
            <person name="Li H.-S."/>
            <person name="Huang Y.-H."/>
            <person name="Pang H."/>
        </authorList>
    </citation>
    <scope>NUCLEOTIDE SEQUENCE [LARGE SCALE GENOMIC DNA]</scope>
    <source>
        <strain evidence="15">SYSU_2023b</strain>
        <tissue evidence="15">Whole body</tissue>
    </source>
</reference>
<evidence type="ECO:0000256" key="14">
    <source>
        <dbReference type="RuleBase" id="RU000461"/>
    </source>
</evidence>
<dbReference type="InterPro" id="IPR050476">
    <property type="entry name" value="Insect_CytP450_Detox"/>
</dbReference>
<keyword evidence="8" id="KW-0492">Microsome</keyword>
<dbReference type="SUPFAM" id="SSF48264">
    <property type="entry name" value="Cytochrome P450"/>
    <property type="match status" value="1"/>
</dbReference>
<dbReference type="InterPro" id="IPR036396">
    <property type="entry name" value="Cyt_P450_sf"/>
</dbReference>
<organism evidence="15 16">
    <name type="scientific">Henosepilachna vigintioctopunctata</name>
    <dbReference type="NCBI Taxonomy" id="420089"/>
    <lineage>
        <taxon>Eukaryota</taxon>
        <taxon>Metazoa</taxon>
        <taxon>Ecdysozoa</taxon>
        <taxon>Arthropoda</taxon>
        <taxon>Hexapoda</taxon>
        <taxon>Insecta</taxon>
        <taxon>Pterygota</taxon>
        <taxon>Neoptera</taxon>
        <taxon>Endopterygota</taxon>
        <taxon>Coleoptera</taxon>
        <taxon>Polyphaga</taxon>
        <taxon>Cucujiformia</taxon>
        <taxon>Coccinelloidea</taxon>
        <taxon>Coccinellidae</taxon>
        <taxon>Epilachninae</taxon>
        <taxon>Epilachnini</taxon>
        <taxon>Henosepilachna</taxon>
    </lineage>
</organism>
<comment type="caution">
    <text evidence="15">The sequence shown here is derived from an EMBL/GenBank/DDBJ whole genome shotgun (WGS) entry which is preliminary data.</text>
</comment>
<dbReference type="InterPro" id="IPR001128">
    <property type="entry name" value="Cyt_P450"/>
</dbReference>
<gene>
    <name evidence="15" type="ORF">WA026_009020</name>
</gene>
<keyword evidence="9 14" id="KW-0560">Oxidoreductase</keyword>
<dbReference type="GO" id="GO:0005506">
    <property type="term" value="F:iron ion binding"/>
    <property type="evidence" value="ECO:0007669"/>
    <property type="project" value="InterPro"/>
</dbReference>
<keyword evidence="7" id="KW-0256">Endoplasmic reticulum</keyword>
<evidence type="ECO:0000256" key="8">
    <source>
        <dbReference type="ARBA" id="ARBA00022848"/>
    </source>
</evidence>
<evidence type="ECO:0000256" key="3">
    <source>
        <dbReference type="ARBA" id="ARBA00004406"/>
    </source>
</evidence>
<sequence length="513" mass="59268">MYLSTTVIFLATAVVLIWAWMKSKYTYWKRLGLITPPCTSWLGNVEKVVLRQESFADNHLAVYNLFKSQGVNHGGYYIMWTPIYVPININIIKSIMQNDFEHFTDRGLYLNEKSDPLNSHLINLTGKKWKLLRSKLSPTFTSGKMKMMHQTIVDCTTGLYQVMDKVLEEPVDIKDILARFTTDIIGSCAFGISCNSLENPNCEFREKGKDIFQMGAAEFIKQTLCFIAPDVMKFFNTRLLSKELNDFFTKIVTETVEFREKNNVVRRDFMHLLIQLKNKGKLVDEEKLSVENITETENKITLEELAAQAFIFFEAGFETSSTTMTFCLYELAKSKNIQERVRKEIKKVLSRHDGKMTYDAIMDMQYLEQVINETLRLHPSLPDLNRICTKTYKVPGEDLVLEKGMRVMIPVIGIHRDPEYYPDPDKFDPDRFSEENKKNRNPFTFIPFGEGPRICIGARFGMMQTKVGLTALLVNYEFDISEKTPNPLLYNPDSFILSTKGEMFLNVKRIPAV</sequence>
<keyword evidence="16" id="KW-1185">Reference proteome</keyword>
<dbReference type="InterPro" id="IPR017972">
    <property type="entry name" value="Cyt_P450_CS"/>
</dbReference>
<dbReference type="PANTHER" id="PTHR24292">
    <property type="entry name" value="CYTOCHROME P450"/>
    <property type="match status" value="1"/>
</dbReference>
<evidence type="ECO:0008006" key="17">
    <source>
        <dbReference type="Google" id="ProtNLM"/>
    </source>
</evidence>
<dbReference type="GO" id="GO:0005789">
    <property type="term" value="C:endoplasmic reticulum membrane"/>
    <property type="evidence" value="ECO:0007669"/>
    <property type="project" value="UniProtKB-SubCell"/>
</dbReference>
<comment type="similarity">
    <text evidence="4 14">Belongs to the cytochrome P450 family.</text>
</comment>
<evidence type="ECO:0000256" key="4">
    <source>
        <dbReference type="ARBA" id="ARBA00010617"/>
    </source>
</evidence>
<name>A0AAW1UXQ6_9CUCU</name>
<evidence type="ECO:0000256" key="10">
    <source>
        <dbReference type="ARBA" id="ARBA00023004"/>
    </source>
</evidence>
<evidence type="ECO:0000256" key="5">
    <source>
        <dbReference type="ARBA" id="ARBA00022617"/>
    </source>
</evidence>
<dbReference type="FunFam" id="1.10.630.10:FF:000042">
    <property type="entry name" value="Cytochrome P450"/>
    <property type="match status" value="1"/>
</dbReference>
<dbReference type="Pfam" id="PF00067">
    <property type="entry name" value="p450"/>
    <property type="match status" value="1"/>
</dbReference>
<evidence type="ECO:0000256" key="13">
    <source>
        <dbReference type="PIRSR" id="PIRSR602401-1"/>
    </source>
</evidence>
<accession>A0AAW1UXQ6</accession>
<keyword evidence="12" id="KW-0472">Membrane</keyword>
<dbReference type="InterPro" id="IPR002401">
    <property type="entry name" value="Cyt_P450_E_grp-I"/>
</dbReference>
<dbReference type="GO" id="GO:0004497">
    <property type="term" value="F:monooxygenase activity"/>
    <property type="evidence" value="ECO:0007669"/>
    <property type="project" value="UniProtKB-KW"/>
</dbReference>
<keyword evidence="10 13" id="KW-0408">Iron</keyword>
<keyword evidence="11 14" id="KW-0503">Monooxygenase</keyword>
<protein>
    <recommendedName>
        <fullName evidence="17">Cytochrome P450</fullName>
    </recommendedName>
</protein>
<evidence type="ECO:0000256" key="2">
    <source>
        <dbReference type="ARBA" id="ARBA00004174"/>
    </source>
</evidence>
<dbReference type="GO" id="GO:0016705">
    <property type="term" value="F:oxidoreductase activity, acting on paired donors, with incorporation or reduction of molecular oxygen"/>
    <property type="evidence" value="ECO:0007669"/>
    <property type="project" value="InterPro"/>
</dbReference>
<dbReference type="PANTHER" id="PTHR24292:SF100">
    <property type="entry name" value="CYTOCHROME P450 6A16, ISOFORM B-RELATED"/>
    <property type="match status" value="1"/>
</dbReference>
<evidence type="ECO:0000256" key="6">
    <source>
        <dbReference type="ARBA" id="ARBA00022723"/>
    </source>
</evidence>
<dbReference type="Proteomes" id="UP001431783">
    <property type="component" value="Unassembled WGS sequence"/>
</dbReference>
<dbReference type="EMBL" id="JARQZJ010000094">
    <property type="protein sequence ID" value="KAK9884792.1"/>
    <property type="molecule type" value="Genomic_DNA"/>
</dbReference>
<evidence type="ECO:0000313" key="15">
    <source>
        <dbReference type="EMBL" id="KAK9884792.1"/>
    </source>
</evidence>
<dbReference type="AlphaFoldDB" id="A0AAW1UXQ6"/>
<dbReference type="Gene3D" id="1.10.630.10">
    <property type="entry name" value="Cytochrome P450"/>
    <property type="match status" value="1"/>
</dbReference>
<feature type="binding site" description="axial binding residue" evidence="13">
    <location>
        <position position="455"/>
    </location>
    <ligand>
        <name>heme</name>
        <dbReference type="ChEBI" id="CHEBI:30413"/>
    </ligand>
    <ligandPart>
        <name>Fe</name>
        <dbReference type="ChEBI" id="CHEBI:18248"/>
    </ligandPart>
</feature>
<keyword evidence="5 13" id="KW-0349">Heme</keyword>
<dbReference type="PROSITE" id="PS00086">
    <property type="entry name" value="CYTOCHROME_P450"/>
    <property type="match status" value="1"/>
</dbReference>
<evidence type="ECO:0000313" key="16">
    <source>
        <dbReference type="Proteomes" id="UP001431783"/>
    </source>
</evidence>
<evidence type="ECO:0000256" key="11">
    <source>
        <dbReference type="ARBA" id="ARBA00023033"/>
    </source>
</evidence>
<evidence type="ECO:0000256" key="9">
    <source>
        <dbReference type="ARBA" id="ARBA00023002"/>
    </source>
</evidence>